<accession>A0A6P1T4D5</accession>
<protein>
    <recommendedName>
        <fullName evidence="7 14">Ribonuclease HII</fullName>
        <shortName evidence="14">RNase HII</shortName>
        <ecNumber evidence="6 14">3.1.26.4</ecNumber>
    </recommendedName>
</protein>
<keyword evidence="10 14" id="KW-0479">Metal-binding</keyword>
<evidence type="ECO:0000256" key="11">
    <source>
        <dbReference type="ARBA" id="ARBA00022759"/>
    </source>
</evidence>
<comment type="similarity">
    <text evidence="5 14 16">Belongs to the RNase HII family.</text>
</comment>
<proteinExistence type="inferred from homology"/>
<gene>
    <name evidence="14" type="primary">rnhB</name>
    <name evidence="18" type="ORF">GO499_16350</name>
</gene>
<evidence type="ECO:0000256" key="12">
    <source>
        <dbReference type="ARBA" id="ARBA00022801"/>
    </source>
</evidence>
<dbReference type="GO" id="GO:0004523">
    <property type="term" value="F:RNA-DNA hybrid ribonuclease activity"/>
    <property type="evidence" value="ECO:0007669"/>
    <property type="project" value="UniProtKB-UniRule"/>
</dbReference>
<dbReference type="Pfam" id="PF01351">
    <property type="entry name" value="RNase_HII"/>
    <property type="match status" value="1"/>
</dbReference>
<dbReference type="InterPro" id="IPR012337">
    <property type="entry name" value="RNaseH-like_sf"/>
</dbReference>
<dbReference type="HAMAP" id="MF_00052_B">
    <property type="entry name" value="RNase_HII_B"/>
    <property type="match status" value="1"/>
</dbReference>
<keyword evidence="9 14" id="KW-0540">Nuclease</keyword>
<dbReference type="EMBL" id="CP046620">
    <property type="protein sequence ID" value="QHQ36631.1"/>
    <property type="molecule type" value="Genomic_DNA"/>
</dbReference>
<feature type="domain" description="RNase H type-2" evidence="17">
    <location>
        <begin position="37"/>
        <end position="225"/>
    </location>
</feature>
<dbReference type="GO" id="GO:0005737">
    <property type="term" value="C:cytoplasm"/>
    <property type="evidence" value="ECO:0007669"/>
    <property type="project" value="UniProtKB-SubCell"/>
</dbReference>
<comment type="function">
    <text evidence="3 14 16">Endonuclease that specifically degrades the RNA of RNA-DNA hybrids.</text>
</comment>
<comment type="cofactor">
    <cofactor evidence="14 15">
        <name>Mn(2+)</name>
        <dbReference type="ChEBI" id="CHEBI:29035"/>
    </cofactor>
    <cofactor evidence="14 15">
        <name>Mg(2+)</name>
        <dbReference type="ChEBI" id="CHEBI:18420"/>
    </cofactor>
    <text evidence="14 15">Manganese or magnesium. Binds 1 divalent metal ion per monomer in the absence of substrate. May bind a second metal ion after substrate binding.</text>
</comment>
<evidence type="ECO:0000256" key="2">
    <source>
        <dbReference type="ARBA" id="ARBA00001946"/>
    </source>
</evidence>
<evidence type="ECO:0000256" key="15">
    <source>
        <dbReference type="PROSITE-ProRule" id="PRU01319"/>
    </source>
</evidence>
<reference evidence="18 19" key="1">
    <citation type="submission" date="2019-12" db="EMBL/GenBank/DDBJ databases">
        <title>Complete genome sequence of Algicella marina strain 9Alg 56(T) isolated from the red alga Tichocarpus crinitus.</title>
        <authorList>
            <person name="Kim S.-G."/>
            <person name="Nedashkovskaya O.I."/>
        </authorList>
    </citation>
    <scope>NUCLEOTIDE SEQUENCE [LARGE SCALE GENOMIC DNA]</scope>
    <source>
        <strain evidence="18 19">9Alg 56</strain>
    </source>
</reference>
<keyword evidence="13 14" id="KW-0464">Manganese</keyword>
<dbReference type="CDD" id="cd07182">
    <property type="entry name" value="RNase_HII_bacteria_HII_like"/>
    <property type="match status" value="1"/>
</dbReference>
<comment type="catalytic activity">
    <reaction evidence="1 14 15 16">
        <text>Endonucleolytic cleavage to 5'-phosphomonoester.</text>
        <dbReference type="EC" id="3.1.26.4"/>
    </reaction>
</comment>
<evidence type="ECO:0000256" key="5">
    <source>
        <dbReference type="ARBA" id="ARBA00007383"/>
    </source>
</evidence>
<evidence type="ECO:0000256" key="10">
    <source>
        <dbReference type="ARBA" id="ARBA00022723"/>
    </source>
</evidence>
<evidence type="ECO:0000256" key="4">
    <source>
        <dbReference type="ARBA" id="ARBA00004496"/>
    </source>
</evidence>
<dbReference type="InterPro" id="IPR001352">
    <property type="entry name" value="RNase_HII/HIII"/>
</dbReference>
<evidence type="ECO:0000256" key="1">
    <source>
        <dbReference type="ARBA" id="ARBA00000077"/>
    </source>
</evidence>
<dbReference type="PROSITE" id="PS51975">
    <property type="entry name" value="RNASE_H_2"/>
    <property type="match status" value="1"/>
</dbReference>
<evidence type="ECO:0000256" key="16">
    <source>
        <dbReference type="RuleBase" id="RU003515"/>
    </source>
</evidence>
<evidence type="ECO:0000256" key="6">
    <source>
        <dbReference type="ARBA" id="ARBA00012180"/>
    </source>
</evidence>
<dbReference type="PANTHER" id="PTHR10954">
    <property type="entry name" value="RIBONUCLEASE H2 SUBUNIT A"/>
    <property type="match status" value="1"/>
</dbReference>
<evidence type="ECO:0000259" key="17">
    <source>
        <dbReference type="PROSITE" id="PS51975"/>
    </source>
</evidence>
<name>A0A6P1T4D5_9RHOB</name>
<comment type="cofactor">
    <cofactor evidence="2">
        <name>Mg(2+)</name>
        <dbReference type="ChEBI" id="CHEBI:18420"/>
    </cofactor>
</comment>
<sequence>MCVRACGELWCSTGICSTSSLPRYHVPDLAFESRCDAPVCGIDEVGRGPWAGPVVACAVILDPANVPVGLKDSKLVSKARREVLAAEVLATADVGLGEASVAEIDRLNILQATYLAMRRAVAGLSSSPHFALIDGNRIPPDFPCPAQAIVKGDNLSASIAAASIVAKVARDRMMVALAQQYPGYGWETNAGYGVKLHQQALQSLGITPHHRRSFKPIHKILCEEI</sequence>
<dbReference type="GO" id="GO:0003723">
    <property type="term" value="F:RNA binding"/>
    <property type="evidence" value="ECO:0007669"/>
    <property type="project" value="UniProtKB-UniRule"/>
</dbReference>
<evidence type="ECO:0000313" key="18">
    <source>
        <dbReference type="EMBL" id="QHQ36631.1"/>
    </source>
</evidence>
<dbReference type="Gene3D" id="3.30.420.10">
    <property type="entry name" value="Ribonuclease H-like superfamily/Ribonuclease H"/>
    <property type="match status" value="1"/>
</dbReference>
<dbReference type="SUPFAM" id="SSF53098">
    <property type="entry name" value="Ribonuclease H-like"/>
    <property type="match status" value="1"/>
</dbReference>
<feature type="binding site" evidence="14 15">
    <location>
        <position position="43"/>
    </location>
    <ligand>
        <name>a divalent metal cation</name>
        <dbReference type="ChEBI" id="CHEBI:60240"/>
    </ligand>
</feature>
<keyword evidence="8 14" id="KW-0963">Cytoplasm</keyword>
<dbReference type="GO" id="GO:0032299">
    <property type="term" value="C:ribonuclease H2 complex"/>
    <property type="evidence" value="ECO:0007669"/>
    <property type="project" value="TreeGrafter"/>
</dbReference>
<feature type="binding site" evidence="14 15">
    <location>
        <position position="134"/>
    </location>
    <ligand>
        <name>a divalent metal cation</name>
        <dbReference type="ChEBI" id="CHEBI:60240"/>
    </ligand>
</feature>
<dbReference type="InterPro" id="IPR022898">
    <property type="entry name" value="RNase_HII"/>
</dbReference>
<keyword evidence="12 14" id="KW-0378">Hydrolase</keyword>
<feature type="binding site" evidence="14 15">
    <location>
        <position position="44"/>
    </location>
    <ligand>
        <name>a divalent metal cation</name>
        <dbReference type="ChEBI" id="CHEBI:60240"/>
    </ligand>
</feature>
<comment type="subcellular location">
    <subcellularLocation>
        <location evidence="4 14">Cytoplasm</location>
    </subcellularLocation>
</comment>
<evidence type="ECO:0000313" key="19">
    <source>
        <dbReference type="Proteomes" id="UP000464495"/>
    </source>
</evidence>
<evidence type="ECO:0000256" key="3">
    <source>
        <dbReference type="ARBA" id="ARBA00004065"/>
    </source>
</evidence>
<dbReference type="GO" id="GO:0043137">
    <property type="term" value="P:DNA replication, removal of RNA primer"/>
    <property type="evidence" value="ECO:0007669"/>
    <property type="project" value="TreeGrafter"/>
</dbReference>
<organism evidence="18 19">
    <name type="scientific">Algicella marina</name>
    <dbReference type="NCBI Taxonomy" id="2683284"/>
    <lineage>
        <taxon>Bacteria</taxon>
        <taxon>Pseudomonadati</taxon>
        <taxon>Pseudomonadota</taxon>
        <taxon>Alphaproteobacteria</taxon>
        <taxon>Rhodobacterales</taxon>
        <taxon>Paracoccaceae</taxon>
        <taxon>Algicella</taxon>
    </lineage>
</organism>
<evidence type="ECO:0000256" key="8">
    <source>
        <dbReference type="ARBA" id="ARBA00022490"/>
    </source>
</evidence>
<keyword evidence="11 14" id="KW-0255">Endonuclease</keyword>
<evidence type="ECO:0000256" key="7">
    <source>
        <dbReference type="ARBA" id="ARBA00019179"/>
    </source>
</evidence>
<dbReference type="InterPro" id="IPR036397">
    <property type="entry name" value="RNaseH_sf"/>
</dbReference>
<evidence type="ECO:0000256" key="13">
    <source>
        <dbReference type="ARBA" id="ARBA00023211"/>
    </source>
</evidence>
<evidence type="ECO:0000256" key="14">
    <source>
        <dbReference type="HAMAP-Rule" id="MF_00052"/>
    </source>
</evidence>
<dbReference type="EC" id="3.1.26.4" evidence="6 14"/>
<dbReference type="InterPro" id="IPR024567">
    <property type="entry name" value="RNase_HII/HIII_dom"/>
</dbReference>
<evidence type="ECO:0000256" key="9">
    <source>
        <dbReference type="ARBA" id="ARBA00022722"/>
    </source>
</evidence>
<dbReference type="NCBIfam" id="NF000595">
    <property type="entry name" value="PRK00015.1-3"/>
    <property type="match status" value="1"/>
</dbReference>
<keyword evidence="19" id="KW-1185">Reference proteome</keyword>
<dbReference type="Proteomes" id="UP000464495">
    <property type="component" value="Chromosome"/>
</dbReference>
<dbReference type="KEGG" id="amaq:GO499_16350"/>
<dbReference type="GO" id="GO:0030145">
    <property type="term" value="F:manganese ion binding"/>
    <property type="evidence" value="ECO:0007669"/>
    <property type="project" value="UniProtKB-UniRule"/>
</dbReference>
<dbReference type="PANTHER" id="PTHR10954:SF18">
    <property type="entry name" value="RIBONUCLEASE HII"/>
    <property type="match status" value="1"/>
</dbReference>
<dbReference type="GO" id="GO:0006298">
    <property type="term" value="P:mismatch repair"/>
    <property type="evidence" value="ECO:0007669"/>
    <property type="project" value="TreeGrafter"/>
</dbReference>
<dbReference type="AlphaFoldDB" id="A0A6P1T4D5"/>